<feature type="compositionally biased region" description="Low complexity" evidence="1">
    <location>
        <begin position="161"/>
        <end position="173"/>
    </location>
</feature>
<name>A0AB34GTD6_ESCRO</name>
<sequence length="255" mass="26930">MRAGAEKGPRDHTLSRLRQEADRALRQNQPGSTRPTLGSGPGPGAGGVQVQKAELEQAYAQRLQELATQHQRDLAAEAERLHGAHVQATQALVSRERTHWQRVKVLEKQSSPSPWDPGLRLAWPELRGRCSLTRPSPAARSLPVAGIGPGTAADVLTRPDPGGQAPAGQLPQPQAAFRALSSVNMGKHVENISTNWSQKHNVPKGPASTSLRTEAAGPPYPGTAGPSRWQVAASDSESSSPTVLPAPPAPPAPTP</sequence>
<feature type="region of interest" description="Disordered" evidence="1">
    <location>
        <begin position="192"/>
        <end position="255"/>
    </location>
</feature>
<protein>
    <submittedName>
        <fullName evidence="2">Uncharacterized protein</fullName>
    </submittedName>
</protein>
<accession>A0AB34GTD6</accession>
<evidence type="ECO:0000256" key="1">
    <source>
        <dbReference type="SAM" id="MobiDB-lite"/>
    </source>
</evidence>
<dbReference type="AlphaFoldDB" id="A0AB34GTD6"/>
<feature type="compositionally biased region" description="Pro residues" evidence="1">
    <location>
        <begin position="244"/>
        <end position="255"/>
    </location>
</feature>
<feature type="compositionally biased region" description="Polar residues" evidence="1">
    <location>
        <begin position="26"/>
        <end position="36"/>
    </location>
</feature>
<evidence type="ECO:0000313" key="2">
    <source>
        <dbReference type="EMBL" id="KAJ8781684.1"/>
    </source>
</evidence>
<dbReference type="EMBL" id="JAIQCJ010002141">
    <property type="protein sequence ID" value="KAJ8781684.1"/>
    <property type="molecule type" value="Genomic_DNA"/>
</dbReference>
<organism evidence="2 3">
    <name type="scientific">Eschrichtius robustus</name>
    <name type="common">California gray whale</name>
    <name type="synonym">Eschrichtius gibbosus</name>
    <dbReference type="NCBI Taxonomy" id="9764"/>
    <lineage>
        <taxon>Eukaryota</taxon>
        <taxon>Metazoa</taxon>
        <taxon>Chordata</taxon>
        <taxon>Craniata</taxon>
        <taxon>Vertebrata</taxon>
        <taxon>Euteleostomi</taxon>
        <taxon>Mammalia</taxon>
        <taxon>Eutheria</taxon>
        <taxon>Laurasiatheria</taxon>
        <taxon>Artiodactyla</taxon>
        <taxon>Whippomorpha</taxon>
        <taxon>Cetacea</taxon>
        <taxon>Mysticeti</taxon>
        <taxon>Eschrichtiidae</taxon>
        <taxon>Eschrichtius</taxon>
    </lineage>
</organism>
<feature type="region of interest" description="Disordered" evidence="1">
    <location>
        <begin position="151"/>
        <end position="173"/>
    </location>
</feature>
<feature type="compositionally biased region" description="Basic and acidic residues" evidence="1">
    <location>
        <begin position="1"/>
        <end position="25"/>
    </location>
</feature>
<proteinExistence type="predicted"/>
<reference evidence="2 3" key="1">
    <citation type="submission" date="2022-11" db="EMBL/GenBank/DDBJ databases">
        <title>Whole genome sequence of Eschrichtius robustus ER-17-0199.</title>
        <authorList>
            <person name="Bruniche-Olsen A."/>
            <person name="Black A.N."/>
            <person name="Fields C.J."/>
            <person name="Walden K."/>
            <person name="Dewoody J.A."/>
        </authorList>
    </citation>
    <scope>NUCLEOTIDE SEQUENCE [LARGE SCALE GENOMIC DNA]</scope>
    <source>
        <strain evidence="2">ER-17-0199</strain>
        <tissue evidence="2">Blubber</tissue>
    </source>
</reference>
<comment type="caution">
    <text evidence="2">The sequence shown here is derived from an EMBL/GenBank/DDBJ whole genome shotgun (WGS) entry which is preliminary data.</text>
</comment>
<evidence type="ECO:0000313" key="3">
    <source>
        <dbReference type="Proteomes" id="UP001159641"/>
    </source>
</evidence>
<feature type="region of interest" description="Disordered" evidence="1">
    <location>
        <begin position="1"/>
        <end position="49"/>
    </location>
</feature>
<gene>
    <name evidence="2" type="ORF">J1605_010942</name>
</gene>
<feature type="compositionally biased region" description="Polar residues" evidence="1">
    <location>
        <begin position="233"/>
        <end position="242"/>
    </location>
</feature>
<keyword evidence="3" id="KW-1185">Reference proteome</keyword>
<dbReference type="Proteomes" id="UP001159641">
    <property type="component" value="Unassembled WGS sequence"/>
</dbReference>